<feature type="non-terminal residue" evidence="2">
    <location>
        <position position="42"/>
    </location>
</feature>
<sequence>MTSYVLTVACKSTRGIVAAISNYLAGQGCNIIDSSQFDDLDT</sequence>
<dbReference type="Proteomes" id="UP000471190">
    <property type="component" value="Unassembled WGS sequence"/>
</dbReference>
<feature type="domain" description="ACT" evidence="1">
    <location>
        <begin position="5"/>
        <end position="42"/>
    </location>
</feature>
<dbReference type="PROSITE" id="PS51671">
    <property type="entry name" value="ACT"/>
    <property type="match status" value="1"/>
</dbReference>
<dbReference type="SUPFAM" id="SSF55021">
    <property type="entry name" value="ACT-like"/>
    <property type="match status" value="1"/>
</dbReference>
<dbReference type="CDD" id="cd04875">
    <property type="entry name" value="ACT_F4HF-DF"/>
    <property type="match status" value="1"/>
</dbReference>
<name>A0A6P1C423_RHITR</name>
<dbReference type="Gene3D" id="3.30.70.260">
    <property type="match status" value="1"/>
</dbReference>
<gene>
    <name evidence="2" type="primary">purU</name>
    <name evidence="2" type="ORF">GXW80_13220</name>
    <name evidence="3" type="ORF">GXW80_17810</name>
</gene>
<evidence type="ECO:0000313" key="4">
    <source>
        <dbReference type="Proteomes" id="UP000471190"/>
    </source>
</evidence>
<keyword evidence="2" id="KW-0378">Hydrolase</keyword>
<accession>A0A6P1C423</accession>
<dbReference type="EC" id="3.5.1.10" evidence="2"/>
<dbReference type="AlphaFoldDB" id="A0A6P1C423"/>
<dbReference type="EMBL" id="JAADZA010000012">
    <property type="protein sequence ID" value="NEV11949.1"/>
    <property type="molecule type" value="Genomic_DNA"/>
</dbReference>
<dbReference type="InterPro" id="IPR002912">
    <property type="entry name" value="ACT_dom"/>
</dbReference>
<evidence type="ECO:0000313" key="2">
    <source>
        <dbReference type="EMBL" id="NEV11949.1"/>
    </source>
</evidence>
<evidence type="ECO:0000259" key="1">
    <source>
        <dbReference type="PROSITE" id="PS51671"/>
    </source>
</evidence>
<reference evidence="2 4" key="1">
    <citation type="submission" date="2020-02" db="EMBL/GenBank/DDBJ databases">
        <title>Draft genome sequence of Rhizobium tropici.</title>
        <authorList>
            <person name="Khayi S."/>
            <person name="Jemo M."/>
        </authorList>
    </citation>
    <scope>NUCLEOTIDE SEQUENCE [LARGE SCALE GENOMIC DNA]</scope>
    <source>
        <strain evidence="2 4">A12</strain>
    </source>
</reference>
<dbReference type="InterPro" id="IPR044074">
    <property type="entry name" value="PurU_ACT"/>
</dbReference>
<protein>
    <submittedName>
        <fullName evidence="2">Formyltetrahydrofolate deformylase</fullName>
        <ecNumber evidence="2">3.5.1.10</ecNumber>
    </submittedName>
</protein>
<organism evidence="2 4">
    <name type="scientific">Rhizobium tropici</name>
    <dbReference type="NCBI Taxonomy" id="398"/>
    <lineage>
        <taxon>Bacteria</taxon>
        <taxon>Pseudomonadati</taxon>
        <taxon>Pseudomonadota</taxon>
        <taxon>Alphaproteobacteria</taxon>
        <taxon>Hyphomicrobiales</taxon>
        <taxon>Rhizobiaceae</taxon>
        <taxon>Rhizobium/Agrobacterium group</taxon>
        <taxon>Rhizobium</taxon>
    </lineage>
</organism>
<dbReference type="EMBL" id="JAADZA010000020">
    <property type="protein sequence ID" value="NEV12852.1"/>
    <property type="molecule type" value="Genomic_DNA"/>
</dbReference>
<dbReference type="GO" id="GO:0008864">
    <property type="term" value="F:formyltetrahydrofolate deformylase activity"/>
    <property type="evidence" value="ECO:0007669"/>
    <property type="project" value="UniProtKB-EC"/>
</dbReference>
<proteinExistence type="predicted"/>
<dbReference type="InterPro" id="IPR045865">
    <property type="entry name" value="ACT-like_dom_sf"/>
</dbReference>
<comment type="caution">
    <text evidence="2">The sequence shown here is derived from an EMBL/GenBank/DDBJ whole genome shotgun (WGS) entry which is preliminary data.</text>
</comment>
<evidence type="ECO:0000313" key="3">
    <source>
        <dbReference type="EMBL" id="NEV12852.1"/>
    </source>
</evidence>